<dbReference type="InterPro" id="IPR041636">
    <property type="entry name" value="RNase_J_C"/>
</dbReference>
<dbReference type="Gene3D" id="3.40.50.10710">
    <property type="entry name" value="Metallo-hydrolase/oxidoreductase"/>
    <property type="match status" value="1"/>
</dbReference>
<organism evidence="8 9">
    <name type="scientific">Stella humosa</name>
    <dbReference type="NCBI Taxonomy" id="94"/>
    <lineage>
        <taxon>Bacteria</taxon>
        <taxon>Pseudomonadati</taxon>
        <taxon>Pseudomonadota</taxon>
        <taxon>Alphaproteobacteria</taxon>
        <taxon>Rhodospirillales</taxon>
        <taxon>Stellaceae</taxon>
        <taxon>Stella</taxon>
    </lineage>
</organism>
<dbReference type="Pfam" id="PF22505">
    <property type="entry name" value="RNase_J_b_CASP"/>
    <property type="match status" value="1"/>
</dbReference>
<dbReference type="GO" id="GO:0046872">
    <property type="term" value="F:metal ion binding"/>
    <property type="evidence" value="ECO:0007669"/>
    <property type="project" value="UniProtKB-KW"/>
</dbReference>
<dbReference type="PANTHER" id="PTHR43694">
    <property type="entry name" value="RIBONUCLEASE J"/>
    <property type="match status" value="1"/>
</dbReference>
<keyword evidence="4" id="KW-0862">Zinc</keyword>
<evidence type="ECO:0000313" key="8">
    <source>
        <dbReference type="EMBL" id="ROQ01675.1"/>
    </source>
</evidence>
<dbReference type="GO" id="GO:0003723">
    <property type="term" value="F:RNA binding"/>
    <property type="evidence" value="ECO:0007669"/>
    <property type="project" value="UniProtKB-KW"/>
</dbReference>
<evidence type="ECO:0000313" key="9">
    <source>
        <dbReference type="Proteomes" id="UP000278222"/>
    </source>
</evidence>
<gene>
    <name evidence="8" type="ORF">EDC65_0858</name>
</gene>
<evidence type="ECO:0000256" key="2">
    <source>
        <dbReference type="ARBA" id="ARBA00022723"/>
    </source>
</evidence>
<keyword evidence="3" id="KW-0378">Hydrolase</keyword>
<dbReference type="CDD" id="cd07714">
    <property type="entry name" value="RNaseJ_MBL-fold"/>
    <property type="match status" value="1"/>
</dbReference>
<dbReference type="Proteomes" id="UP000278222">
    <property type="component" value="Unassembled WGS sequence"/>
</dbReference>
<dbReference type="Gene3D" id="3.10.20.580">
    <property type="match status" value="1"/>
</dbReference>
<evidence type="ECO:0000256" key="5">
    <source>
        <dbReference type="ARBA" id="ARBA00022839"/>
    </source>
</evidence>
<keyword evidence="9" id="KW-1185">Reference proteome</keyword>
<dbReference type="InterPro" id="IPR011108">
    <property type="entry name" value="RMMBL"/>
</dbReference>
<dbReference type="Pfam" id="PF17770">
    <property type="entry name" value="RNase_J_C"/>
    <property type="match status" value="1"/>
</dbReference>
<proteinExistence type="predicted"/>
<dbReference type="EMBL" id="RJKX01000011">
    <property type="protein sequence ID" value="ROQ01675.1"/>
    <property type="molecule type" value="Genomic_DNA"/>
</dbReference>
<feature type="domain" description="Metallo-beta-lactamase" evidence="7">
    <location>
        <begin position="37"/>
        <end position="231"/>
    </location>
</feature>
<name>A0A3N1MEU4_9PROT</name>
<reference evidence="8 9" key="1">
    <citation type="submission" date="2018-11" db="EMBL/GenBank/DDBJ databases">
        <title>Genomic Encyclopedia of Type Strains, Phase IV (KMG-IV): sequencing the most valuable type-strain genomes for metagenomic binning, comparative biology and taxonomic classification.</title>
        <authorList>
            <person name="Goeker M."/>
        </authorList>
    </citation>
    <scope>NUCLEOTIDE SEQUENCE [LARGE SCALE GENOMIC DNA]</scope>
    <source>
        <strain evidence="8 9">DSM 5900</strain>
    </source>
</reference>
<dbReference type="PANTHER" id="PTHR43694:SF1">
    <property type="entry name" value="RIBONUCLEASE J"/>
    <property type="match status" value="1"/>
</dbReference>
<dbReference type="Pfam" id="PF07521">
    <property type="entry name" value="RMMBL"/>
    <property type="match status" value="1"/>
</dbReference>
<comment type="caution">
    <text evidence="8">The sequence shown here is derived from an EMBL/GenBank/DDBJ whole genome shotgun (WGS) entry which is preliminary data.</text>
</comment>
<dbReference type="InterPro" id="IPR001279">
    <property type="entry name" value="Metallo-B-lactamas"/>
</dbReference>
<dbReference type="Pfam" id="PF00753">
    <property type="entry name" value="Lactamase_B"/>
    <property type="match status" value="1"/>
</dbReference>
<keyword evidence="6" id="KW-0694">RNA-binding</keyword>
<evidence type="ECO:0000256" key="6">
    <source>
        <dbReference type="ARBA" id="ARBA00022884"/>
    </source>
</evidence>
<dbReference type="RefSeq" id="WP_245978196.1">
    <property type="nucleotide sequence ID" value="NZ_AP019700.1"/>
</dbReference>
<dbReference type="InterPro" id="IPR036866">
    <property type="entry name" value="RibonucZ/Hydroxyglut_hydro"/>
</dbReference>
<keyword evidence="5" id="KW-0269">Exonuclease</keyword>
<evidence type="ECO:0000256" key="4">
    <source>
        <dbReference type="ARBA" id="ARBA00022833"/>
    </source>
</evidence>
<dbReference type="SMART" id="SM00849">
    <property type="entry name" value="Lactamase_B"/>
    <property type="match status" value="1"/>
</dbReference>
<keyword evidence="1" id="KW-0540">Nuclease</keyword>
<dbReference type="InterPro" id="IPR042173">
    <property type="entry name" value="RNase_J_2"/>
</dbReference>
<sequence>MASSQMAPAAALTSGAFPPGAPQDLHFLALGGSGEIGMNLNLYAYKGKWLMVDLGVTFGDDSTPGVDVIMPDIGFIADRRDALAGLVLTHGHEDHIGAVQYLWPRLKCPVYATPFTAALLRRKLAETGLADMPITIIPMEGRFQVGPFDLELITLTHSIPEPNAVVIRTGQGTILHTGDWKLDPDPLVGPVADEAALKALGDEGVLVMIGDSTNAMRDGESGSEGEVRSALLSLVARCKGRVAIACFASNVARLQTMIDVAKATDRQIALVGRSLWRIVAAARETGYLDRDVPFLDDREAAYVPRDQLLMVCTGSQGEPRAALPRIANGTHPKITLEAGDSCIFSSRIIPGNEKSIGKLQDDLLRLGVEVLTERDHFVHVSGHPCRDELVRMYQWVRPQLAIPVHGEHRHMVAHAELALTCQVPQALVTANGSLIRLAPGKPAIVAQVPSGRVAVEGDALLPLEGPSLKTRSRIANHGAVVATLVLNGEGRPIAPAQVAAPGLFDPEVDAGEITALGRTASSAFDRLSKADRRDDSVVEAAVASALRRYVREGRGKRPTISVHLVRV</sequence>
<dbReference type="SUPFAM" id="SSF56281">
    <property type="entry name" value="Metallo-hydrolase/oxidoreductase"/>
    <property type="match status" value="1"/>
</dbReference>
<dbReference type="Gene3D" id="3.60.15.10">
    <property type="entry name" value="Ribonuclease Z/Hydroxyacylglutathione hydrolase-like"/>
    <property type="match status" value="1"/>
</dbReference>
<accession>A0A3N1MEU4</accession>
<evidence type="ECO:0000256" key="3">
    <source>
        <dbReference type="ARBA" id="ARBA00022801"/>
    </source>
</evidence>
<dbReference type="InterPro" id="IPR055132">
    <property type="entry name" value="RNase_J_b_CASP"/>
</dbReference>
<protein>
    <submittedName>
        <fullName evidence="8">Ribonuclease J</fullName>
    </submittedName>
</protein>
<dbReference type="GO" id="GO:0004527">
    <property type="term" value="F:exonuclease activity"/>
    <property type="evidence" value="ECO:0007669"/>
    <property type="project" value="UniProtKB-KW"/>
</dbReference>
<keyword evidence="2" id="KW-0479">Metal-binding</keyword>
<dbReference type="AlphaFoldDB" id="A0A3N1MEU4"/>
<evidence type="ECO:0000259" key="7">
    <source>
        <dbReference type="SMART" id="SM00849"/>
    </source>
</evidence>
<evidence type="ECO:0000256" key="1">
    <source>
        <dbReference type="ARBA" id="ARBA00022722"/>
    </source>
</evidence>